<feature type="region of interest" description="Disordered" evidence="1">
    <location>
        <begin position="1419"/>
        <end position="1606"/>
    </location>
</feature>
<feature type="region of interest" description="Disordered" evidence="1">
    <location>
        <begin position="1625"/>
        <end position="2190"/>
    </location>
</feature>
<feature type="compositionally biased region" description="Low complexity" evidence="1">
    <location>
        <begin position="1570"/>
        <end position="1581"/>
    </location>
</feature>
<feature type="compositionally biased region" description="Polar residues" evidence="1">
    <location>
        <begin position="1130"/>
        <end position="1141"/>
    </location>
</feature>
<feature type="compositionally biased region" description="Basic and acidic residues" evidence="1">
    <location>
        <begin position="1444"/>
        <end position="1456"/>
    </location>
</feature>
<feature type="compositionally biased region" description="Polar residues" evidence="1">
    <location>
        <begin position="414"/>
        <end position="428"/>
    </location>
</feature>
<feature type="region of interest" description="Disordered" evidence="1">
    <location>
        <begin position="824"/>
        <end position="1238"/>
    </location>
</feature>
<organism evidence="2 3">
    <name type="scientific">Puccinia coronata f. sp. avenae</name>
    <dbReference type="NCBI Taxonomy" id="200324"/>
    <lineage>
        <taxon>Eukaryota</taxon>
        <taxon>Fungi</taxon>
        <taxon>Dikarya</taxon>
        <taxon>Basidiomycota</taxon>
        <taxon>Pucciniomycotina</taxon>
        <taxon>Pucciniomycetes</taxon>
        <taxon>Pucciniales</taxon>
        <taxon>Pucciniaceae</taxon>
        <taxon>Puccinia</taxon>
    </lineage>
</organism>
<feature type="compositionally biased region" description="Polar residues" evidence="1">
    <location>
        <begin position="45"/>
        <end position="57"/>
    </location>
</feature>
<feature type="compositionally biased region" description="Polar residues" evidence="1">
    <location>
        <begin position="2097"/>
        <end position="2106"/>
    </location>
</feature>
<feature type="compositionally biased region" description="Polar residues" evidence="1">
    <location>
        <begin position="2119"/>
        <end position="2136"/>
    </location>
</feature>
<feature type="compositionally biased region" description="Polar residues" evidence="1">
    <location>
        <begin position="2063"/>
        <end position="2086"/>
    </location>
</feature>
<feature type="compositionally biased region" description="Polar residues" evidence="1">
    <location>
        <begin position="318"/>
        <end position="333"/>
    </location>
</feature>
<feature type="compositionally biased region" description="Basic and acidic residues" evidence="1">
    <location>
        <begin position="1889"/>
        <end position="1903"/>
    </location>
</feature>
<dbReference type="Proteomes" id="UP000235388">
    <property type="component" value="Unassembled WGS sequence"/>
</dbReference>
<gene>
    <name evidence="2" type="ORF">PCANC_14478</name>
</gene>
<feature type="compositionally biased region" description="Polar residues" evidence="1">
    <location>
        <begin position="1713"/>
        <end position="1736"/>
    </location>
</feature>
<feature type="compositionally biased region" description="Polar residues" evidence="1">
    <location>
        <begin position="1917"/>
        <end position="1939"/>
    </location>
</feature>
<feature type="compositionally biased region" description="Polar residues" evidence="1">
    <location>
        <begin position="549"/>
        <end position="559"/>
    </location>
</feature>
<feature type="compositionally biased region" description="Polar residues" evidence="1">
    <location>
        <begin position="295"/>
        <end position="310"/>
    </location>
</feature>
<feature type="compositionally biased region" description="Polar residues" evidence="1">
    <location>
        <begin position="1840"/>
        <end position="1853"/>
    </location>
</feature>
<feature type="compositionally biased region" description="Basic and acidic residues" evidence="1">
    <location>
        <begin position="1697"/>
        <end position="1706"/>
    </location>
</feature>
<feature type="compositionally biased region" description="Polar residues" evidence="1">
    <location>
        <begin position="1488"/>
        <end position="1502"/>
    </location>
</feature>
<feature type="compositionally biased region" description="Basic and acidic residues" evidence="1">
    <location>
        <begin position="2180"/>
        <end position="2190"/>
    </location>
</feature>
<comment type="caution">
    <text evidence="2">The sequence shown here is derived from an EMBL/GenBank/DDBJ whole genome shotgun (WGS) entry which is preliminary data.</text>
</comment>
<feature type="compositionally biased region" description="Polar residues" evidence="1">
    <location>
        <begin position="845"/>
        <end position="874"/>
    </location>
</feature>
<feature type="compositionally biased region" description="Basic and acidic residues" evidence="1">
    <location>
        <begin position="1030"/>
        <end position="1080"/>
    </location>
</feature>
<proteinExistence type="predicted"/>
<sequence length="2190" mass="232968">MRMTMYVKPYHKTGNLRTSFDRQFGASKAHGEIDQQRGSAPEESFPQQKNDKWSPQQIGKFPRWVDRSTSTFSRSGQYSEFAGDTSFTHPASGLEASQEHSYSQETPPFEANVSPSTRGTPPLDSPSRVSQPEHQESHVVSDAPPHLTVPHKFYHFPPYSSLADKHTSQPSDLPPEEPSPDHSSEEISAYGHAAHQSDLSAAQRDTRRKFVFNPDSIAPRTASSSNNTTVATGVFASSTDPFGTAETRLAPPQLHSVNFLGEQASAPVGQLMEPQPDVTTLLFESYDVNPHSPDRSTSADNSSKSSVSRRNQGHTEPFNVSTEYSSGSESQEAVGTYNEGPSTEKFPWTASRNPPEMSERTNISGPLGREPPPYLASPYETDRETSDQASETGVLDSPRPRSIVEPKEKLGSKGASSSAELDSNSEVSSHGGDELGTKNVLDEEEFMPPSHPSIAFNNESEPLISDEEMDYSHVGDPPTTNLSTITELSEPSPEAHFPHSLPRSPLSQTWPAQQSAPIPEESDVEELTAEQNEPTPEAYLSHSLPRPPLSQTRPTQSSAPIPEESDLDELTAVQDSAAGAKISGVQPLGFVVTGSALLESKPATDESESDVANDEEAPEVDPTDLVEPLVARQLDSTSKKQDPVFDKPYVASREEEPEVLPAHAVEQPVVQEREELAPTSDAELDPVFDESYVSNSEEEPEFLPDHAVQQPVVEDRDSNSDAIFDSAGHAQDTEADTQYYPEPATATITDANSAEPEGTVEAEPLPRDTGVVHNLRPISPEAEGSSDGEQSDSLLTETAAGPSHEHTGLAKAVTAFQVADGAEPVLARSAPFSNKGEVDIPTAAYSDSTETGASSIPANFSPERQASDDGSVNDVQDAACAANAGPETTLISEYLVNPTPHTHASESSSSEDDLDVSHTLDASLIHPSNATELPIPSKNDLAVDSEQLPESVLTEPAANDVKRDSDAGRIPPELQTDEIFGDAASGAEERHAATSNQSDQFSSFAAPPILPVDTTHPEEWHTEDDERYTEEDKRHTEEDKRHTKEDEGHTEKDERHTEKDKSHTKKDERHTEEHERHTKDATPTPVPTSWVTYSDRDESVEGSEAVTGTESSGQGYESNVMVAPVPVPWKSSSGTPSNQPQMAEKKGLEEEGSFGLPQGETSNVDLAATSPFEAPTGLSHELEAVNQDTDNQPHDTPHASGITPKELTSSEPEPAPSLTTKSADAVQRKAEESFSLEAIPQAEDAVPIAKTFGDSLVQVPPTQESPAQDARLLEELVDLTAGSSSAQLEEMVMTDPSISEDATREQEPEVPSTEPIEQIVAQEAVSTPDEIHEPVVDTQERMAEPQETAEAATYLILDANPAQADGPIEVEMLPTATDIMQNIDVDMQAGYSSSNEQLVSVSTETAAGPSIQDPEVIETVSESHGTNEKGHVEPSLVSDEVTDQVDHPATAHKDENSNEYAATDFQEPSSSLPEEPHASSDMAVDIQQGETDSQASTVQTPEMPQDRSPAPSETKGNVGESVAVSDDSATEPDSSPAVISEVTPAVDIHESAEVGPVSHKDSLALKQPQATADETAADSTDVQTVPDKTREPSIDASSAGSATEDINPALVNVAVDNEPVVAPVDEAPVTEEPAPTGAHVISEPELQSEETHLPKNELALDAEQLTEPLVTGEPTPEKSFTHLTSLSRVDDSASESQEVHTDELPREAASGLEQHTTTPSQSEELSSVAATSTTPVDTAHSDQRQAEAEMPGPKTPTSGSHSDRDENAEQSAVVPEKLLSLEDSESDVLDEIATGPESASHAAPHNQPQMGEKEKPSEGTSLSSAPLKDENLNADPIDASANQLPPDSSQEPESQVDDVTHPSAGTDVAGTTPLESNQPSESMVPLVETPDHLVQDSATEDHIAQNAAPPAEAVDTTVDSSSTQVEKTAITKPSTSNVASGEKAPEVPLPDPTEQLVAQEPTDISDVNPETAADTEDAKGEPQDTLEVVTATAVDANPVQPEATIEAELLPTDSDAATEPATISQEPESSSDTQQPVSVPNETAADSSTEDSAIEKAAVPQVINEQESVDASTVPANEGTADQSNEAAEAAVADSGEPTQPTTETSDSPKSHVDKTEGENTSTDSTDKPNASSAIDSPTIPAIDVEATTAAADESGKPAEDPAMESRELGEVDPPATAEESEKAIEGAAI</sequence>
<evidence type="ECO:0000313" key="2">
    <source>
        <dbReference type="EMBL" id="PLW40707.1"/>
    </source>
</evidence>
<name>A0A2N5USV4_9BASI</name>
<evidence type="ECO:0000313" key="3">
    <source>
        <dbReference type="Proteomes" id="UP000235388"/>
    </source>
</evidence>
<reference evidence="2 3" key="1">
    <citation type="submission" date="2017-11" db="EMBL/GenBank/DDBJ databases">
        <title>De novo assembly and phasing of dikaryotic genomes from two isolates of Puccinia coronata f. sp. avenae, the causal agent of oat crown rust.</title>
        <authorList>
            <person name="Miller M.E."/>
            <person name="Zhang Y."/>
            <person name="Omidvar V."/>
            <person name="Sperschneider J."/>
            <person name="Schwessinger B."/>
            <person name="Raley C."/>
            <person name="Palmer J.M."/>
            <person name="Garnica D."/>
            <person name="Upadhyaya N."/>
            <person name="Rathjen J."/>
            <person name="Taylor J.M."/>
            <person name="Park R.F."/>
            <person name="Dodds P.N."/>
            <person name="Hirsch C.D."/>
            <person name="Kianian S.F."/>
            <person name="Figueroa M."/>
        </authorList>
    </citation>
    <scope>NUCLEOTIDE SEQUENCE [LARGE SCALE GENOMIC DNA]</scope>
    <source>
        <strain evidence="2">12NC29</strain>
    </source>
</reference>
<feature type="region of interest" description="Disordered" evidence="1">
    <location>
        <begin position="281"/>
        <end position="572"/>
    </location>
</feature>
<feature type="compositionally biased region" description="Basic and acidic residues" evidence="1">
    <location>
        <begin position="398"/>
        <end position="411"/>
    </location>
</feature>
<protein>
    <submittedName>
        <fullName evidence="2">Uncharacterized protein</fullName>
    </submittedName>
</protein>
<feature type="compositionally biased region" description="Basic and acidic residues" evidence="1">
    <location>
        <begin position="1547"/>
        <end position="1563"/>
    </location>
</feature>
<feature type="compositionally biased region" description="Basic and acidic residues" evidence="1">
    <location>
        <begin position="2107"/>
        <end position="2118"/>
    </location>
</feature>
<evidence type="ECO:0000256" key="1">
    <source>
        <dbReference type="SAM" id="MobiDB-lite"/>
    </source>
</evidence>
<feature type="compositionally biased region" description="Basic and acidic residues" evidence="1">
    <location>
        <begin position="2154"/>
        <end position="2170"/>
    </location>
</feature>
<feature type="region of interest" description="Disordered" evidence="1">
    <location>
        <begin position="599"/>
        <end position="808"/>
    </location>
</feature>
<feature type="compositionally biased region" description="Low complexity" evidence="1">
    <location>
        <begin position="221"/>
        <end position="232"/>
    </location>
</feature>
<feature type="region of interest" description="Disordered" evidence="1">
    <location>
        <begin position="22"/>
        <end position="249"/>
    </location>
</feature>
<dbReference type="EMBL" id="PGCJ01000178">
    <property type="protein sequence ID" value="PLW40707.1"/>
    <property type="molecule type" value="Genomic_DNA"/>
</dbReference>
<feature type="compositionally biased region" description="Polar residues" evidence="1">
    <location>
        <begin position="67"/>
        <end position="78"/>
    </location>
</feature>
<dbReference type="STRING" id="200324.A0A2N5USV4"/>
<feature type="compositionally biased region" description="Polar residues" evidence="1">
    <location>
        <begin position="1206"/>
        <end position="1222"/>
    </location>
</feature>
<feature type="compositionally biased region" description="Polar residues" evidence="1">
    <location>
        <begin position="1106"/>
        <end position="1117"/>
    </location>
</feature>
<feature type="compositionally biased region" description="Acidic residues" evidence="1">
    <location>
        <begin position="605"/>
        <end position="624"/>
    </location>
</feature>
<feature type="compositionally biased region" description="Polar residues" evidence="1">
    <location>
        <begin position="993"/>
        <end position="1003"/>
    </location>
</feature>
<accession>A0A2N5USV4</accession>
<feature type="region of interest" description="Disordered" evidence="1">
    <location>
        <begin position="1296"/>
        <end position="1330"/>
    </location>
</feature>
<feature type="compositionally biased region" description="Low complexity" evidence="1">
    <location>
        <begin position="1625"/>
        <end position="1638"/>
    </location>
</feature>
<feature type="compositionally biased region" description="Polar residues" evidence="1">
    <location>
        <begin position="2021"/>
        <end position="2051"/>
    </location>
</feature>
<feature type="compositionally biased region" description="Polar residues" evidence="1">
    <location>
        <begin position="478"/>
        <end position="489"/>
    </location>
</feature>
<feature type="compositionally biased region" description="Polar residues" evidence="1">
    <location>
        <begin position="505"/>
        <end position="516"/>
    </location>
</feature>
<keyword evidence="3" id="KW-1185">Reference proteome</keyword>
<dbReference type="OrthoDB" id="10398773at2759"/>